<dbReference type="InterPro" id="IPR019787">
    <property type="entry name" value="Znf_PHD-finger"/>
</dbReference>
<proteinExistence type="predicted"/>
<dbReference type="PANTHER" id="PTHR46386:SF1">
    <property type="entry name" value="NUCLEAR BODY PROTEIN SP140-LIKE PROTEIN"/>
    <property type="match status" value="1"/>
</dbReference>
<dbReference type="GO" id="GO:0034341">
    <property type="term" value="P:response to type II interferon"/>
    <property type="evidence" value="ECO:0007669"/>
    <property type="project" value="Ensembl"/>
</dbReference>
<dbReference type="GeneTree" id="ENSGT00940000162212"/>
<evidence type="ECO:0000256" key="2">
    <source>
        <dbReference type="ARBA" id="ARBA00022723"/>
    </source>
</evidence>
<dbReference type="GO" id="GO:0003714">
    <property type="term" value="F:transcription corepressor activity"/>
    <property type="evidence" value="ECO:0007669"/>
    <property type="project" value="Ensembl"/>
</dbReference>
<dbReference type="GO" id="GO:0046983">
    <property type="term" value="F:protein dimerization activity"/>
    <property type="evidence" value="ECO:0007669"/>
    <property type="project" value="Ensembl"/>
</dbReference>
<dbReference type="GO" id="GO:0005737">
    <property type="term" value="C:cytoplasm"/>
    <property type="evidence" value="ECO:0007669"/>
    <property type="project" value="Ensembl"/>
</dbReference>
<dbReference type="GO" id="GO:0000981">
    <property type="term" value="F:DNA-binding transcription factor activity, RNA polymerase II-specific"/>
    <property type="evidence" value="ECO:0007669"/>
    <property type="project" value="Ensembl"/>
</dbReference>
<dbReference type="GO" id="GO:0030870">
    <property type="term" value="C:Mre11 complex"/>
    <property type="evidence" value="ECO:0007669"/>
    <property type="project" value="Ensembl"/>
</dbReference>
<evidence type="ECO:0000259" key="11">
    <source>
        <dbReference type="PROSITE" id="PS51414"/>
    </source>
</evidence>
<dbReference type="InterPro" id="IPR043563">
    <property type="entry name" value="Sp110/Sp140/Sp140L-like"/>
</dbReference>
<dbReference type="GO" id="GO:0010596">
    <property type="term" value="P:negative regulation of endothelial cell migration"/>
    <property type="evidence" value="ECO:0007669"/>
    <property type="project" value="Ensembl"/>
</dbReference>
<dbReference type="GO" id="GO:0034340">
    <property type="term" value="P:response to type I interferon"/>
    <property type="evidence" value="ECO:0007669"/>
    <property type="project" value="Ensembl"/>
</dbReference>
<dbReference type="GO" id="GO:0045944">
    <property type="term" value="P:positive regulation of transcription by RNA polymerase II"/>
    <property type="evidence" value="ECO:0007669"/>
    <property type="project" value="Ensembl"/>
</dbReference>
<dbReference type="GO" id="GO:0008270">
    <property type="term" value="F:zinc ion binding"/>
    <property type="evidence" value="ECO:0007669"/>
    <property type="project" value="UniProtKB-KW"/>
</dbReference>
<dbReference type="OMA" id="KKLAGMW"/>
<dbReference type="InterPro" id="IPR036427">
    <property type="entry name" value="Bromodomain-like_sf"/>
</dbReference>
<feature type="compositionally biased region" description="Basic residues" evidence="8">
    <location>
        <begin position="479"/>
        <end position="489"/>
    </location>
</feature>
<dbReference type="Pfam" id="PF03172">
    <property type="entry name" value="HSR"/>
    <property type="match status" value="1"/>
</dbReference>
<feature type="compositionally biased region" description="Basic and acidic residues" evidence="8">
    <location>
        <begin position="411"/>
        <end position="421"/>
    </location>
</feature>
<feature type="domain" description="SAND" evidence="10">
    <location>
        <begin position="530"/>
        <end position="611"/>
    </location>
</feature>
<feature type="domain" description="HSR" evidence="11">
    <location>
        <begin position="5"/>
        <end position="122"/>
    </location>
</feature>
<evidence type="ECO:0000256" key="8">
    <source>
        <dbReference type="SAM" id="MobiDB-lite"/>
    </source>
</evidence>
<dbReference type="PROSITE" id="PS01359">
    <property type="entry name" value="ZF_PHD_1"/>
    <property type="match status" value="1"/>
</dbReference>
<reference evidence="12" key="1">
    <citation type="submission" date="2025-08" db="UniProtKB">
        <authorList>
            <consortium name="Ensembl"/>
        </authorList>
    </citation>
    <scope>IDENTIFICATION</scope>
</reference>
<dbReference type="SUPFAM" id="SSF47370">
    <property type="entry name" value="Bromodomain"/>
    <property type="match status" value="1"/>
</dbReference>
<evidence type="ECO:0000256" key="1">
    <source>
        <dbReference type="ARBA" id="ARBA00022553"/>
    </source>
</evidence>
<dbReference type="PANTHER" id="PTHR46386">
    <property type="entry name" value="NUCLEAR BODY PROTEIN SP140"/>
    <property type="match status" value="1"/>
</dbReference>
<name>A0A8C2VPG3_CHILA</name>
<evidence type="ECO:0000313" key="13">
    <source>
        <dbReference type="Proteomes" id="UP000694398"/>
    </source>
</evidence>
<dbReference type="InterPro" id="IPR019786">
    <property type="entry name" value="Zinc_finger_PHD-type_CS"/>
</dbReference>
<dbReference type="SUPFAM" id="SSF57903">
    <property type="entry name" value="FYVE/PHD zinc finger"/>
    <property type="match status" value="1"/>
</dbReference>
<dbReference type="CDD" id="cd15626">
    <property type="entry name" value="PHD_SP110_140"/>
    <property type="match status" value="1"/>
</dbReference>
<dbReference type="SMART" id="SM00249">
    <property type="entry name" value="PHD"/>
    <property type="match status" value="1"/>
</dbReference>
<organism evidence="12 13">
    <name type="scientific">Chinchilla lanigera</name>
    <name type="common">Long-tailed chinchilla</name>
    <name type="synonym">Chinchilla villidera</name>
    <dbReference type="NCBI Taxonomy" id="34839"/>
    <lineage>
        <taxon>Eukaryota</taxon>
        <taxon>Metazoa</taxon>
        <taxon>Chordata</taxon>
        <taxon>Craniata</taxon>
        <taxon>Vertebrata</taxon>
        <taxon>Euteleostomi</taxon>
        <taxon>Mammalia</taxon>
        <taxon>Eutheria</taxon>
        <taxon>Euarchontoglires</taxon>
        <taxon>Glires</taxon>
        <taxon>Rodentia</taxon>
        <taxon>Hystricomorpha</taxon>
        <taxon>Chinchillidae</taxon>
        <taxon>Chinchilla</taxon>
    </lineage>
</organism>
<dbReference type="SMART" id="SM00297">
    <property type="entry name" value="BROMO"/>
    <property type="match status" value="1"/>
</dbReference>
<dbReference type="InterPro" id="IPR000770">
    <property type="entry name" value="SAND_dom"/>
</dbReference>
<keyword evidence="5" id="KW-0103">Bromodomain</keyword>
<accession>A0A8C2VPG3</accession>
<evidence type="ECO:0000259" key="9">
    <source>
        <dbReference type="PROSITE" id="PS50016"/>
    </source>
</evidence>
<dbReference type="SUPFAM" id="SSF63763">
    <property type="entry name" value="SAND domain-like"/>
    <property type="match status" value="1"/>
</dbReference>
<feature type="compositionally biased region" description="Polar residues" evidence="8">
    <location>
        <begin position="190"/>
        <end position="206"/>
    </location>
</feature>
<dbReference type="InterPro" id="IPR011011">
    <property type="entry name" value="Znf_FYVE_PHD"/>
</dbReference>
<dbReference type="AlphaFoldDB" id="A0A8C2VPG3"/>
<dbReference type="GO" id="GO:0046826">
    <property type="term" value="P:negative regulation of protein export from nucleus"/>
    <property type="evidence" value="ECO:0007669"/>
    <property type="project" value="Ensembl"/>
</dbReference>
<keyword evidence="13" id="KW-1185">Reference proteome</keyword>
<dbReference type="InterPro" id="IPR010919">
    <property type="entry name" value="SAND-like_dom_sf"/>
</dbReference>
<protein>
    <submittedName>
        <fullName evidence="12">SP100 nuclear antigen</fullName>
    </submittedName>
</protein>
<gene>
    <name evidence="12" type="primary">SP100</name>
</gene>
<keyword evidence="4" id="KW-0862">Zinc</keyword>
<dbReference type="SMART" id="SM00258">
    <property type="entry name" value="SAND"/>
    <property type="match status" value="1"/>
</dbReference>
<dbReference type="PROSITE" id="PS50016">
    <property type="entry name" value="ZF_PHD_2"/>
    <property type="match status" value="1"/>
</dbReference>
<feature type="region of interest" description="Disordered" evidence="8">
    <location>
        <begin position="276"/>
        <end position="362"/>
    </location>
</feature>
<dbReference type="GO" id="GO:0045765">
    <property type="term" value="P:regulation of angiogenesis"/>
    <property type="evidence" value="ECO:0007669"/>
    <property type="project" value="Ensembl"/>
</dbReference>
<feature type="domain" description="PHD-type" evidence="9">
    <location>
        <begin position="638"/>
        <end position="684"/>
    </location>
</feature>
<dbReference type="GO" id="GO:0003677">
    <property type="term" value="F:DNA binding"/>
    <property type="evidence" value="ECO:0007669"/>
    <property type="project" value="UniProtKB-KW"/>
</dbReference>
<dbReference type="GO" id="GO:0070087">
    <property type="term" value="F:chromo shadow domain binding"/>
    <property type="evidence" value="ECO:0007669"/>
    <property type="project" value="Ensembl"/>
</dbReference>
<feature type="compositionally biased region" description="Basic and acidic residues" evidence="8">
    <location>
        <begin position="174"/>
        <end position="187"/>
    </location>
</feature>
<dbReference type="GO" id="GO:0030330">
    <property type="term" value="P:DNA damage response, signal transduction by p53 class mediator"/>
    <property type="evidence" value="ECO:0007669"/>
    <property type="project" value="Ensembl"/>
</dbReference>
<dbReference type="Ensembl" id="ENSCLAT00000018907.1">
    <property type="protein sequence ID" value="ENSCLAP00000018722.1"/>
    <property type="gene ID" value="ENSCLAG00000012838.1"/>
</dbReference>
<feature type="region of interest" description="Disordered" evidence="8">
    <location>
        <begin position="607"/>
        <end position="632"/>
    </location>
</feature>
<dbReference type="Pfam" id="PF00439">
    <property type="entry name" value="Bromodomain"/>
    <property type="match status" value="1"/>
</dbReference>
<evidence type="ECO:0000256" key="6">
    <source>
        <dbReference type="ARBA" id="ARBA00023125"/>
    </source>
</evidence>
<keyword evidence="3 7" id="KW-0863">Zinc-finger</keyword>
<evidence type="ECO:0000256" key="7">
    <source>
        <dbReference type="PROSITE-ProRule" id="PRU00146"/>
    </source>
</evidence>
<dbReference type="GO" id="GO:1902041">
    <property type="term" value="P:regulation of extrinsic apoptotic signaling pathway via death domain receptors"/>
    <property type="evidence" value="ECO:0007669"/>
    <property type="project" value="Ensembl"/>
</dbReference>
<sequence>MAAGAQDLSTRMVTDVQDGGDPMKILLKCFKRHKVPISYAINKSFPFLEGLRDRELITNKMYEDCQESCKNLVPLQRVMYNVLNELEKIFDMDVLEALFSEVNREEYPDLMSIYKDFQNEIHNKLYLQESDGEEREERPKTQLRLEEGTGRNSASWRLTWPCSEPSSSNGTTSPEKELPDYPLEREQINGLRTQTTRENNGSSGSHQTDEQADQESAPVESFEEGGVPVSNGDASTEPPSPLPCDEEKAEMQSQGAKVNPCSVLLTDIKKEKPFYSENEQRAHARARSNQASDIIVISSDDSGELSDEDKAPGASTSALRSDSEISHYGPLESTEEKETQEATCSDQIKPKPKNFRGSSTFRKNLLKRGREHVYDSSESSEEETLPKIRFWSSGRRSGLSTTGLSNSDSAKLNHREEHAEALRSGSGAEPQGPGNKCSCVMCPSECVPGGQEARMENGHTSHIRDAVDVGNDSTLGKGIGKRRRKRGRSRSLSTLRTGTPRKRGWPKERKRINSMPLRRGRKRGPRIPREAHVNFHVPELLVTCGNARGTLIKEVFKQGVWKKSIRGEDGRWFTPREFEVEGNYAPSKNWKLSVRCHGWTLRELIQKGALPEPPSKKPKQKTPASHMDSPVDPYPENSNECEVCSQGGQIYCCDTCPRSYHENCHVPPVETDRDPWSCIFCKTKAIRKRCREVQPCHQESEVLMKKMDDEEQLKCELLLLKVYHYAESAFSFATQDYTNGATVGQQEHMHLNEIKTKLSEKKYLRVREFVQDMHLIFENHTAHYRDTNFSRQGLNVKARFEKNFKNIFGVQETTPNNR</sequence>
<dbReference type="GO" id="GO:0016605">
    <property type="term" value="C:PML body"/>
    <property type="evidence" value="ECO:0007669"/>
    <property type="project" value="Ensembl"/>
</dbReference>
<dbReference type="Gene3D" id="1.20.920.10">
    <property type="entry name" value="Bromodomain-like"/>
    <property type="match status" value="1"/>
</dbReference>
<dbReference type="InterPro" id="IPR004865">
    <property type="entry name" value="HSR_dom"/>
</dbReference>
<dbReference type="FunFam" id="3.30.40.10:FF:000294">
    <property type="entry name" value="Nuclear autoantigen Sp-100"/>
    <property type="match status" value="1"/>
</dbReference>
<feature type="region of interest" description="Disordered" evidence="8">
    <location>
        <begin position="128"/>
        <end position="260"/>
    </location>
</feature>
<feature type="region of interest" description="Disordered" evidence="8">
    <location>
        <begin position="468"/>
        <end position="506"/>
    </location>
</feature>
<dbReference type="GO" id="GO:0042802">
    <property type="term" value="F:identical protein binding"/>
    <property type="evidence" value="ECO:0007669"/>
    <property type="project" value="Ensembl"/>
</dbReference>
<reference evidence="12" key="2">
    <citation type="submission" date="2025-09" db="UniProtKB">
        <authorList>
            <consortium name="Ensembl"/>
        </authorList>
    </citation>
    <scope>IDENTIFICATION</scope>
</reference>
<evidence type="ECO:0000259" key="10">
    <source>
        <dbReference type="PROSITE" id="PS50864"/>
    </source>
</evidence>
<dbReference type="Pfam" id="PF00628">
    <property type="entry name" value="PHD"/>
    <property type="match status" value="1"/>
</dbReference>
<feature type="compositionally biased region" description="Low complexity" evidence="8">
    <location>
        <begin position="394"/>
        <end position="405"/>
    </location>
</feature>
<dbReference type="PROSITE" id="PS51414">
    <property type="entry name" value="HSR"/>
    <property type="match status" value="1"/>
</dbReference>
<dbReference type="InterPro" id="IPR001487">
    <property type="entry name" value="Bromodomain"/>
</dbReference>
<dbReference type="Gene3D" id="3.30.40.10">
    <property type="entry name" value="Zinc/RING finger domain, C3HC4 (zinc finger)"/>
    <property type="match status" value="1"/>
</dbReference>
<dbReference type="Proteomes" id="UP000694398">
    <property type="component" value="Unassembled WGS sequence"/>
</dbReference>
<dbReference type="InterPro" id="IPR001965">
    <property type="entry name" value="Znf_PHD"/>
</dbReference>
<evidence type="ECO:0000256" key="5">
    <source>
        <dbReference type="ARBA" id="ARBA00023117"/>
    </source>
</evidence>
<dbReference type="InterPro" id="IPR013083">
    <property type="entry name" value="Znf_RING/FYVE/PHD"/>
</dbReference>
<dbReference type="Pfam" id="PF01342">
    <property type="entry name" value="SAND"/>
    <property type="match status" value="1"/>
</dbReference>
<evidence type="ECO:0000256" key="3">
    <source>
        <dbReference type="ARBA" id="ARBA00022771"/>
    </source>
</evidence>
<feature type="region of interest" description="Disordered" evidence="8">
    <location>
        <begin position="394"/>
        <end position="435"/>
    </location>
</feature>
<evidence type="ECO:0000256" key="4">
    <source>
        <dbReference type="ARBA" id="ARBA00022833"/>
    </source>
</evidence>
<keyword evidence="1" id="KW-0597">Phosphoprotein</keyword>
<feature type="compositionally biased region" description="Polar residues" evidence="8">
    <location>
        <begin position="164"/>
        <end position="173"/>
    </location>
</feature>
<feature type="compositionally biased region" description="Basic and acidic residues" evidence="8">
    <location>
        <begin position="135"/>
        <end position="149"/>
    </location>
</feature>
<dbReference type="Gene3D" id="3.10.390.10">
    <property type="entry name" value="SAND domain-like"/>
    <property type="match status" value="1"/>
</dbReference>
<dbReference type="PROSITE" id="PS50864">
    <property type="entry name" value="SAND"/>
    <property type="match status" value="1"/>
</dbReference>
<keyword evidence="6" id="KW-0238">DNA-binding</keyword>
<dbReference type="GO" id="GO:0000723">
    <property type="term" value="P:telomere maintenance"/>
    <property type="evidence" value="ECO:0007669"/>
    <property type="project" value="Ensembl"/>
</dbReference>
<dbReference type="GO" id="GO:1902044">
    <property type="term" value="P:regulation of Fas signaling pathway"/>
    <property type="evidence" value="ECO:0007669"/>
    <property type="project" value="Ensembl"/>
</dbReference>
<evidence type="ECO:0000313" key="12">
    <source>
        <dbReference type="Ensembl" id="ENSCLAP00000018722.1"/>
    </source>
</evidence>
<keyword evidence="2" id="KW-0479">Metal-binding</keyword>
<dbReference type="GO" id="GO:0000122">
    <property type="term" value="P:negative regulation of transcription by RNA polymerase II"/>
    <property type="evidence" value="ECO:0007669"/>
    <property type="project" value="Ensembl"/>
</dbReference>
<dbReference type="GO" id="GO:0019900">
    <property type="term" value="F:kinase binding"/>
    <property type="evidence" value="ECO:0007669"/>
    <property type="project" value="Ensembl"/>
</dbReference>